<evidence type="ECO:0000256" key="4">
    <source>
        <dbReference type="ARBA" id="ARBA00022968"/>
    </source>
</evidence>
<sequence length="612" mass="69027">MYRRLPGNILILILCFTLVAFYLFRNNVLPSTIAIPQYLNHPPLSTSITETPTILDTLHQSLENQTCTPTTLSLTTTAPCTCPTPPPLPPPPLPSEEATPEQAAIASLRAQGIVIIFKTGAQELPNLAIQLGTTLRYLQPSDILFFSDFQSSLGPFIINDALRNVDDELKEKDPDFEIYRQIAKYQSTNRDISLLYESPTEGDARQGWKLDKYKFLHLVSQTFESRPDAKWYVFIETDSYVFWGALSIFLSRLDSSKPLYLGSAVSMGDTTFAHGGSGYVLSNAAMQRLLGGEGGGLAVAREWDSRIKGVCCGDLALGMALREKGVSVTVAHPLLNGYKPSSFTYGPGQHWCQPVVTMHHVVPAEVSAVWRFERRREMLGEGANVTVFAELYHHFVEPHLTESREDWDNLSHGPTYTEKTAAEIEQKASREAEERKAKKAKEKEELAKATEGNERDKVNSEEERLEEKEKAKEENKYGRPPSEEQKQDKADGTSKIKVKGQEPLLDDIKNTEKKLVRKSEEKEDRNPKLEAAEKSAWESFENCRKVCQEREECFQYVYYDKTCRLGLSFRLGKHVSPSDDGKIIYASGWMVDRIRQWTEDNACKGPEWPDIG</sequence>
<dbReference type="OrthoDB" id="414175at2759"/>
<dbReference type="Gene3D" id="3.90.550.50">
    <property type="match status" value="1"/>
</dbReference>
<evidence type="ECO:0000256" key="6">
    <source>
        <dbReference type="ARBA" id="ARBA00023136"/>
    </source>
</evidence>
<proteinExistence type="inferred from homology"/>
<dbReference type="PANTHER" id="PTHR23033:SF47">
    <property type="entry name" value="APPLE DOMAIN-CONTAINING PROTEIN-RELATED"/>
    <property type="match status" value="1"/>
</dbReference>
<evidence type="ECO:0000313" key="10">
    <source>
        <dbReference type="Proteomes" id="UP000235786"/>
    </source>
</evidence>
<feature type="transmembrane region" description="Helical" evidence="8">
    <location>
        <begin position="7"/>
        <end position="24"/>
    </location>
</feature>
<organism evidence="9 10">
    <name type="scientific">Hyaloscypha variabilis (strain UAMH 11265 / GT02V1 / F)</name>
    <name type="common">Meliniomyces variabilis</name>
    <dbReference type="NCBI Taxonomy" id="1149755"/>
    <lineage>
        <taxon>Eukaryota</taxon>
        <taxon>Fungi</taxon>
        <taxon>Dikarya</taxon>
        <taxon>Ascomycota</taxon>
        <taxon>Pezizomycotina</taxon>
        <taxon>Leotiomycetes</taxon>
        <taxon>Helotiales</taxon>
        <taxon>Hyaloscyphaceae</taxon>
        <taxon>Hyaloscypha</taxon>
        <taxon>Hyaloscypha variabilis</taxon>
    </lineage>
</organism>
<evidence type="ECO:0000256" key="3">
    <source>
        <dbReference type="ARBA" id="ARBA00022692"/>
    </source>
</evidence>
<evidence type="ECO:0000256" key="5">
    <source>
        <dbReference type="ARBA" id="ARBA00022989"/>
    </source>
</evidence>
<protein>
    <submittedName>
        <fullName evidence="9">Glycosyltransferase family 31 protein</fullName>
    </submittedName>
</protein>
<dbReference type="GO" id="GO:0016020">
    <property type="term" value="C:membrane"/>
    <property type="evidence" value="ECO:0007669"/>
    <property type="project" value="UniProtKB-SubCell"/>
</dbReference>
<dbReference type="PANTHER" id="PTHR23033">
    <property type="entry name" value="BETA1,3-GALACTOSYLTRANSFERASE"/>
    <property type="match status" value="1"/>
</dbReference>
<feature type="region of interest" description="Disordered" evidence="7">
    <location>
        <begin position="425"/>
        <end position="532"/>
    </location>
</feature>
<feature type="compositionally biased region" description="Basic and acidic residues" evidence="7">
    <location>
        <begin position="425"/>
        <end position="494"/>
    </location>
</feature>
<accession>A0A2J6SB32</accession>
<dbReference type="STRING" id="1149755.A0A2J6SB32"/>
<keyword evidence="5 8" id="KW-1133">Transmembrane helix</keyword>
<comment type="subcellular location">
    <subcellularLocation>
        <location evidence="1">Membrane</location>
        <topology evidence="1">Single-pass type II membrane protein</topology>
    </subcellularLocation>
</comment>
<evidence type="ECO:0000256" key="7">
    <source>
        <dbReference type="SAM" id="MobiDB-lite"/>
    </source>
</evidence>
<dbReference type="GO" id="GO:0016740">
    <property type="term" value="F:transferase activity"/>
    <property type="evidence" value="ECO:0007669"/>
    <property type="project" value="UniProtKB-KW"/>
</dbReference>
<keyword evidence="9" id="KW-0808">Transferase</keyword>
<dbReference type="EMBL" id="KZ613938">
    <property type="protein sequence ID" value="PMD47971.1"/>
    <property type="molecule type" value="Genomic_DNA"/>
</dbReference>
<dbReference type="InterPro" id="IPR026050">
    <property type="entry name" value="C1GALT1/C1GALT1_chp1"/>
</dbReference>
<dbReference type="AlphaFoldDB" id="A0A2J6SB32"/>
<comment type="similarity">
    <text evidence="2">Belongs to the glycosyltransferase 31 family. Beta3-Gal-T subfamily.</text>
</comment>
<keyword evidence="3 8" id="KW-0812">Transmembrane</keyword>
<dbReference type="Proteomes" id="UP000235786">
    <property type="component" value="Unassembled WGS sequence"/>
</dbReference>
<evidence type="ECO:0000313" key="9">
    <source>
        <dbReference type="EMBL" id="PMD47971.1"/>
    </source>
</evidence>
<reference evidence="9 10" key="1">
    <citation type="submission" date="2016-04" db="EMBL/GenBank/DDBJ databases">
        <title>A degradative enzymes factory behind the ericoid mycorrhizal symbiosis.</title>
        <authorList>
            <consortium name="DOE Joint Genome Institute"/>
            <person name="Martino E."/>
            <person name="Morin E."/>
            <person name="Grelet G."/>
            <person name="Kuo A."/>
            <person name="Kohler A."/>
            <person name="Daghino S."/>
            <person name="Barry K."/>
            <person name="Choi C."/>
            <person name="Cichocki N."/>
            <person name="Clum A."/>
            <person name="Copeland A."/>
            <person name="Hainaut M."/>
            <person name="Haridas S."/>
            <person name="Labutti K."/>
            <person name="Lindquist E."/>
            <person name="Lipzen A."/>
            <person name="Khouja H.-R."/>
            <person name="Murat C."/>
            <person name="Ohm R."/>
            <person name="Olson A."/>
            <person name="Spatafora J."/>
            <person name="Veneault-Fourrey C."/>
            <person name="Henrissat B."/>
            <person name="Grigoriev I."/>
            <person name="Martin F."/>
            <person name="Perotto S."/>
        </authorList>
    </citation>
    <scope>NUCLEOTIDE SEQUENCE [LARGE SCALE GENOMIC DNA]</scope>
    <source>
        <strain evidence="9 10">F</strain>
    </source>
</reference>
<evidence type="ECO:0000256" key="8">
    <source>
        <dbReference type="SAM" id="Phobius"/>
    </source>
</evidence>
<feature type="compositionally biased region" description="Basic and acidic residues" evidence="7">
    <location>
        <begin position="506"/>
        <end position="532"/>
    </location>
</feature>
<name>A0A2J6SB32_HYAVF</name>
<keyword evidence="10" id="KW-1185">Reference proteome</keyword>
<keyword evidence="4" id="KW-0735">Signal-anchor</keyword>
<keyword evidence="6 8" id="KW-0472">Membrane</keyword>
<evidence type="ECO:0000256" key="1">
    <source>
        <dbReference type="ARBA" id="ARBA00004606"/>
    </source>
</evidence>
<gene>
    <name evidence="9" type="ORF">L207DRAFT_628520</name>
</gene>
<evidence type="ECO:0000256" key="2">
    <source>
        <dbReference type="ARBA" id="ARBA00006462"/>
    </source>
</evidence>